<dbReference type="AlphaFoldDB" id="A0A1X1TEF4"/>
<organism evidence="2 3">
    <name type="scientific">Mycolicibacterium doricum</name>
    <dbReference type="NCBI Taxonomy" id="126673"/>
    <lineage>
        <taxon>Bacteria</taxon>
        <taxon>Bacillati</taxon>
        <taxon>Actinomycetota</taxon>
        <taxon>Actinomycetes</taxon>
        <taxon>Mycobacteriales</taxon>
        <taxon>Mycobacteriaceae</taxon>
        <taxon>Mycolicibacterium</taxon>
    </lineage>
</organism>
<keyword evidence="1" id="KW-1133">Transmembrane helix</keyword>
<evidence type="ECO:0000313" key="3">
    <source>
        <dbReference type="Proteomes" id="UP000193564"/>
    </source>
</evidence>
<keyword evidence="1" id="KW-0472">Membrane</keyword>
<reference evidence="2 3" key="1">
    <citation type="submission" date="2016-01" db="EMBL/GenBank/DDBJ databases">
        <title>The new phylogeny of the genus Mycobacterium.</title>
        <authorList>
            <person name="Tarcisio F."/>
            <person name="Conor M."/>
            <person name="Antonella G."/>
            <person name="Elisabetta G."/>
            <person name="Giulia F.S."/>
            <person name="Sara T."/>
            <person name="Anna F."/>
            <person name="Clotilde B."/>
            <person name="Roberto B."/>
            <person name="Veronica D.S."/>
            <person name="Fabio R."/>
            <person name="Monica P."/>
            <person name="Olivier J."/>
            <person name="Enrico T."/>
            <person name="Nicola S."/>
        </authorList>
    </citation>
    <scope>NUCLEOTIDE SEQUENCE [LARGE SCALE GENOMIC DNA]</scope>
    <source>
        <strain evidence="2 3">DSM 44339</strain>
    </source>
</reference>
<feature type="transmembrane region" description="Helical" evidence="1">
    <location>
        <begin position="12"/>
        <end position="31"/>
    </location>
</feature>
<keyword evidence="1" id="KW-0812">Transmembrane</keyword>
<comment type="caution">
    <text evidence="2">The sequence shown here is derived from an EMBL/GenBank/DDBJ whole genome shotgun (WGS) entry which is preliminary data.</text>
</comment>
<feature type="transmembrane region" description="Helical" evidence="1">
    <location>
        <begin position="37"/>
        <end position="59"/>
    </location>
</feature>
<protein>
    <submittedName>
        <fullName evidence="2">Uncharacterized protein</fullName>
    </submittedName>
</protein>
<dbReference type="Proteomes" id="UP000193564">
    <property type="component" value="Unassembled WGS sequence"/>
</dbReference>
<dbReference type="EMBL" id="LQOS01000020">
    <property type="protein sequence ID" value="ORV42935.1"/>
    <property type="molecule type" value="Genomic_DNA"/>
</dbReference>
<evidence type="ECO:0000256" key="1">
    <source>
        <dbReference type="SAM" id="Phobius"/>
    </source>
</evidence>
<keyword evidence="3" id="KW-1185">Reference proteome</keyword>
<gene>
    <name evidence="2" type="ORF">AWC01_07035</name>
</gene>
<name>A0A1X1TEF4_9MYCO</name>
<sequence length="65" mass="6316">MCGSADPRAIDRGTAGGAVTVTVVVLVTVLVDGLGSTVVGGGGVLVSVIVTVSVCVSTAGEHHRR</sequence>
<evidence type="ECO:0000313" key="2">
    <source>
        <dbReference type="EMBL" id="ORV42935.1"/>
    </source>
</evidence>
<accession>A0A1X1TEF4</accession>
<proteinExistence type="predicted"/>